<proteinExistence type="predicted"/>
<accession>A0AAV7USW1</accession>
<keyword evidence="3" id="KW-1185">Reference proteome</keyword>
<organism evidence="2 3">
    <name type="scientific">Pleurodeles waltl</name>
    <name type="common">Iberian ribbed newt</name>
    <dbReference type="NCBI Taxonomy" id="8319"/>
    <lineage>
        <taxon>Eukaryota</taxon>
        <taxon>Metazoa</taxon>
        <taxon>Chordata</taxon>
        <taxon>Craniata</taxon>
        <taxon>Vertebrata</taxon>
        <taxon>Euteleostomi</taxon>
        <taxon>Amphibia</taxon>
        <taxon>Batrachia</taxon>
        <taxon>Caudata</taxon>
        <taxon>Salamandroidea</taxon>
        <taxon>Salamandridae</taxon>
        <taxon>Pleurodelinae</taxon>
        <taxon>Pleurodeles</taxon>
    </lineage>
</organism>
<dbReference type="Proteomes" id="UP001066276">
    <property type="component" value="Chromosome 2_2"/>
</dbReference>
<comment type="caution">
    <text evidence="2">The sequence shown here is derived from an EMBL/GenBank/DDBJ whole genome shotgun (WGS) entry which is preliminary data.</text>
</comment>
<protein>
    <submittedName>
        <fullName evidence="2">Uncharacterized protein</fullName>
    </submittedName>
</protein>
<reference evidence="2" key="1">
    <citation type="journal article" date="2022" name="bioRxiv">
        <title>Sequencing and chromosome-scale assembly of the giantPleurodeles waltlgenome.</title>
        <authorList>
            <person name="Brown T."/>
            <person name="Elewa A."/>
            <person name="Iarovenko S."/>
            <person name="Subramanian E."/>
            <person name="Araus A.J."/>
            <person name="Petzold A."/>
            <person name="Susuki M."/>
            <person name="Suzuki K.-i.T."/>
            <person name="Hayashi T."/>
            <person name="Toyoda A."/>
            <person name="Oliveira C."/>
            <person name="Osipova E."/>
            <person name="Leigh N.D."/>
            <person name="Simon A."/>
            <person name="Yun M.H."/>
        </authorList>
    </citation>
    <scope>NUCLEOTIDE SEQUENCE</scope>
    <source>
        <strain evidence="2">20211129_DDA</strain>
        <tissue evidence="2">Liver</tissue>
    </source>
</reference>
<evidence type="ECO:0000313" key="2">
    <source>
        <dbReference type="EMBL" id="KAJ1191701.1"/>
    </source>
</evidence>
<gene>
    <name evidence="2" type="ORF">NDU88_001017</name>
</gene>
<name>A0AAV7USW1_PLEWA</name>
<sequence>MILNARLTPTRLVAGDREFPPLLGPLPDRLCIRNQRPGGCSRASARRGEYEARQRRGLPGKRHGESASPRESGHDGALSGGDNLCSGAAPRTKLEPV</sequence>
<feature type="region of interest" description="Disordered" evidence="1">
    <location>
        <begin position="34"/>
        <end position="97"/>
    </location>
</feature>
<dbReference type="EMBL" id="JANPWB010000004">
    <property type="protein sequence ID" value="KAJ1191701.1"/>
    <property type="molecule type" value="Genomic_DNA"/>
</dbReference>
<evidence type="ECO:0000256" key="1">
    <source>
        <dbReference type="SAM" id="MobiDB-lite"/>
    </source>
</evidence>
<evidence type="ECO:0000313" key="3">
    <source>
        <dbReference type="Proteomes" id="UP001066276"/>
    </source>
</evidence>
<dbReference type="AlphaFoldDB" id="A0AAV7USW1"/>